<dbReference type="Gene3D" id="2.60.120.10">
    <property type="entry name" value="Jelly Rolls"/>
    <property type="match status" value="1"/>
</dbReference>
<dbReference type="GO" id="GO:0000271">
    <property type="term" value="P:polysaccharide biosynthetic process"/>
    <property type="evidence" value="ECO:0007669"/>
    <property type="project" value="TreeGrafter"/>
</dbReference>
<dbReference type="InterPro" id="IPR000888">
    <property type="entry name" value="RmlC-like"/>
</dbReference>
<dbReference type="PANTHER" id="PTHR21047">
    <property type="entry name" value="DTDP-6-DEOXY-D-GLUCOSE-3,5 EPIMERASE"/>
    <property type="match status" value="1"/>
</dbReference>
<dbReference type="GO" id="GO:0005829">
    <property type="term" value="C:cytosol"/>
    <property type="evidence" value="ECO:0007669"/>
    <property type="project" value="TreeGrafter"/>
</dbReference>
<evidence type="ECO:0000313" key="9">
    <source>
        <dbReference type="Proteomes" id="UP000721844"/>
    </source>
</evidence>
<protein>
    <recommendedName>
        <fullName evidence="4 7">dTDP-4-dehydrorhamnose 3,5-epimerase</fullName>
        <ecNumber evidence="3 7">5.1.3.13</ecNumber>
    </recommendedName>
    <alternativeName>
        <fullName evidence="7">Thymidine diphospho-4-keto-rhamnose 3,5-epimerase</fullName>
    </alternativeName>
</protein>
<feature type="active site" description="Proton donor" evidence="5">
    <location>
        <position position="133"/>
    </location>
</feature>
<comment type="pathway">
    <text evidence="7">Carbohydrate biosynthesis; dTDP-L-rhamnose biosynthesis.</text>
</comment>
<evidence type="ECO:0000256" key="1">
    <source>
        <dbReference type="ARBA" id="ARBA00001298"/>
    </source>
</evidence>
<organism evidence="8 9">
    <name type="scientific">Acidisoma cellulosilyticum</name>
    <dbReference type="NCBI Taxonomy" id="2802395"/>
    <lineage>
        <taxon>Bacteria</taxon>
        <taxon>Pseudomonadati</taxon>
        <taxon>Pseudomonadota</taxon>
        <taxon>Alphaproteobacteria</taxon>
        <taxon>Acetobacterales</taxon>
        <taxon>Acidocellaceae</taxon>
        <taxon>Acidisoma</taxon>
    </lineage>
</organism>
<name>A0A963YZX6_9PROT</name>
<feature type="active site" description="Proton acceptor" evidence="5">
    <location>
        <position position="63"/>
    </location>
</feature>
<evidence type="ECO:0000256" key="2">
    <source>
        <dbReference type="ARBA" id="ARBA00001997"/>
    </source>
</evidence>
<reference evidence="8 9" key="1">
    <citation type="journal article" date="2021" name="Microorganisms">
        <title>Acidisoma silvae sp. nov. and Acidisomacellulosilytica sp. nov., Two Acidophilic Bacteria Isolated from Decaying Wood, Hydrolyzing Cellulose and Producing Poly-3-hydroxybutyrate.</title>
        <authorList>
            <person name="Mieszkin S."/>
            <person name="Pouder E."/>
            <person name="Uroz S."/>
            <person name="Simon-Colin C."/>
            <person name="Alain K."/>
        </authorList>
    </citation>
    <scope>NUCLEOTIDE SEQUENCE [LARGE SCALE GENOMIC DNA]</scope>
    <source>
        <strain evidence="8 9">HW T5.17</strain>
    </source>
</reference>
<dbReference type="Pfam" id="PF00908">
    <property type="entry name" value="dTDP_sugar_isom"/>
    <property type="match status" value="1"/>
</dbReference>
<comment type="similarity">
    <text evidence="7">Belongs to the dTDP-4-dehydrorhamnose 3,5-epimerase family.</text>
</comment>
<dbReference type="EMBL" id="JAESVA010000002">
    <property type="protein sequence ID" value="MCB8880150.1"/>
    <property type="molecule type" value="Genomic_DNA"/>
</dbReference>
<dbReference type="RefSeq" id="WP_227306756.1">
    <property type="nucleotide sequence ID" value="NZ_JAESVA010000002.1"/>
</dbReference>
<evidence type="ECO:0000256" key="4">
    <source>
        <dbReference type="ARBA" id="ARBA00019595"/>
    </source>
</evidence>
<dbReference type="PANTHER" id="PTHR21047:SF2">
    <property type="entry name" value="THYMIDINE DIPHOSPHO-4-KETO-RHAMNOSE 3,5-EPIMERASE"/>
    <property type="match status" value="1"/>
</dbReference>
<dbReference type="EC" id="5.1.3.13" evidence="3 7"/>
<comment type="caution">
    <text evidence="8">The sequence shown here is derived from an EMBL/GenBank/DDBJ whole genome shotgun (WGS) entry which is preliminary data.</text>
</comment>
<dbReference type="GO" id="GO:0019305">
    <property type="term" value="P:dTDP-rhamnose biosynthetic process"/>
    <property type="evidence" value="ECO:0007669"/>
    <property type="project" value="UniProtKB-UniRule"/>
</dbReference>
<evidence type="ECO:0000256" key="7">
    <source>
        <dbReference type="RuleBase" id="RU364069"/>
    </source>
</evidence>
<proteinExistence type="inferred from homology"/>
<dbReference type="InterPro" id="IPR014710">
    <property type="entry name" value="RmlC-like_jellyroll"/>
</dbReference>
<evidence type="ECO:0000313" key="8">
    <source>
        <dbReference type="EMBL" id="MCB8880150.1"/>
    </source>
</evidence>
<comment type="catalytic activity">
    <reaction evidence="1 7">
        <text>dTDP-4-dehydro-6-deoxy-alpha-D-glucose = dTDP-4-dehydro-beta-L-rhamnose</text>
        <dbReference type="Rhea" id="RHEA:16969"/>
        <dbReference type="ChEBI" id="CHEBI:57649"/>
        <dbReference type="ChEBI" id="CHEBI:62830"/>
        <dbReference type="EC" id="5.1.3.13"/>
    </reaction>
</comment>
<evidence type="ECO:0000256" key="5">
    <source>
        <dbReference type="PIRSR" id="PIRSR600888-1"/>
    </source>
</evidence>
<dbReference type="NCBIfam" id="TIGR01221">
    <property type="entry name" value="rmlC"/>
    <property type="match status" value="1"/>
</dbReference>
<dbReference type="SUPFAM" id="SSF51182">
    <property type="entry name" value="RmlC-like cupins"/>
    <property type="match status" value="1"/>
</dbReference>
<evidence type="ECO:0000256" key="3">
    <source>
        <dbReference type="ARBA" id="ARBA00012098"/>
    </source>
</evidence>
<gene>
    <name evidence="8" type="primary">rfbC</name>
    <name evidence="8" type="ORF">ACELLULO517_07890</name>
</gene>
<keyword evidence="7 8" id="KW-0413">Isomerase</keyword>
<comment type="subunit">
    <text evidence="7">Homodimer.</text>
</comment>
<feature type="site" description="Participates in a stacking interaction with the thymidine ring of dTDP-4-oxo-6-deoxyglucose" evidence="6">
    <location>
        <position position="139"/>
    </location>
</feature>
<evidence type="ECO:0000256" key="6">
    <source>
        <dbReference type="PIRSR" id="PIRSR600888-3"/>
    </source>
</evidence>
<dbReference type="GO" id="GO:0008830">
    <property type="term" value="F:dTDP-4-dehydrorhamnose 3,5-epimerase activity"/>
    <property type="evidence" value="ECO:0007669"/>
    <property type="project" value="UniProtKB-UniRule"/>
</dbReference>
<sequence length="188" mass="20673">MNVERMDIPEVLLITPPKFGDERGFFSETFNAKKLLAATGIDGQFVQDNHSLSVPKGVIRGLHCQLSPFMQGKLVRCVRGAIWDVAVDARVGSPTFGKWVAAELSADNWKQLWIPGGFVHGFCTLEPNTEVVYKVTGDYDKASEAGVIWNDPDLALPWPVDPSEVVLSDKDKLLPRLADAGTLFTYPA</sequence>
<accession>A0A963YZX6</accession>
<comment type="function">
    <text evidence="2 7">Catalyzes the epimerization of the C3' and C5'positions of dTDP-6-deoxy-D-xylo-4-hexulose, forming dTDP-6-deoxy-L-lyxo-4-hexulose.</text>
</comment>
<dbReference type="AlphaFoldDB" id="A0A963YZX6"/>
<dbReference type="InterPro" id="IPR011051">
    <property type="entry name" value="RmlC_Cupin_sf"/>
</dbReference>
<dbReference type="CDD" id="cd00438">
    <property type="entry name" value="cupin_RmlC"/>
    <property type="match status" value="1"/>
</dbReference>
<dbReference type="Proteomes" id="UP000721844">
    <property type="component" value="Unassembled WGS sequence"/>
</dbReference>
<keyword evidence="9" id="KW-1185">Reference proteome</keyword>